<comment type="caution">
    <text evidence="4">The sequence shown here is derived from an EMBL/GenBank/DDBJ whole genome shotgun (WGS) entry which is preliminary data.</text>
</comment>
<evidence type="ECO:0000256" key="1">
    <source>
        <dbReference type="SAM" id="MobiDB-lite"/>
    </source>
</evidence>
<keyword evidence="2" id="KW-0812">Transmembrane</keyword>
<sequence>MPEPVRRKRPVTRTRDVYTEADGLFGRLTDVVIENPVRSGGVVLIAMVLGAIVSNAAFLQTAHHPDPFFVTRPPAASAPAATVPPARTSASEPAPAAPTAPVAEAANTDPLPGLPPEAAAPSPAAVPLPKSRAASANGKAVVSKVGAPRATAVKTVPATSATASAAPANIIADTQRALAAAKFYDGPIDGMMGPQTKAAISSFEMRIGLIPTGQPSPHLLEQMRKGLSGAQSSADPISTGSIDDPATRARLKRVQSALNDIGYGPIPVDGRGGGKTATAIRRFELDNGLPISGQATDTVVAKLVMIGAMK</sequence>
<feature type="domain" description="Peptidoglycan binding-like" evidence="3">
    <location>
        <begin position="249"/>
        <end position="303"/>
    </location>
</feature>
<name>A0ABU0HEU4_9HYPH</name>
<feature type="domain" description="Peptidoglycan binding-like" evidence="3">
    <location>
        <begin position="173"/>
        <end position="223"/>
    </location>
</feature>
<organism evidence="4 5">
    <name type="scientific">Kaistia dalseonensis</name>
    <dbReference type="NCBI Taxonomy" id="410840"/>
    <lineage>
        <taxon>Bacteria</taxon>
        <taxon>Pseudomonadati</taxon>
        <taxon>Pseudomonadota</taxon>
        <taxon>Alphaproteobacteria</taxon>
        <taxon>Hyphomicrobiales</taxon>
        <taxon>Kaistiaceae</taxon>
        <taxon>Kaistia</taxon>
    </lineage>
</organism>
<dbReference type="EMBL" id="JAUSVO010000007">
    <property type="protein sequence ID" value="MDQ0440260.1"/>
    <property type="molecule type" value="Genomic_DNA"/>
</dbReference>
<reference evidence="4 5" key="1">
    <citation type="submission" date="2023-07" db="EMBL/GenBank/DDBJ databases">
        <title>Genomic Encyclopedia of Type Strains, Phase IV (KMG-IV): sequencing the most valuable type-strain genomes for metagenomic binning, comparative biology and taxonomic classification.</title>
        <authorList>
            <person name="Goeker M."/>
        </authorList>
    </citation>
    <scope>NUCLEOTIDE SEQUENCE [LARGE SCALE GENOMIC DNA]</scope>
    <source>
        <strain evidence="4 5">B6-8</strain>
    </source>
</reference>
<feature type="region of interest" description="Disordered" evidence="1">
    <location>
        <begin position="73"/>
        <end position="131"/>
    </location>
</feature>
<feature type="transmembrane region" description="Helical" evidence="2">
    <location>
        <begin position="41"/>
        <end position="59"/>
    </location>
</feature>
<proteinExistence type="predicted"/>
<keyword evidence="2" id="KW-0472">Membrane</keyword>
<dbReference type="Proteomes" id="UP001241603">
    <property type="component" value="Unassembled WGS sequence"/>
</dbReference>
<evidence type="ECO:0000313" key="4">
    <source>
        <dbReference type="EMBL" id="MDQ0440260.1"/>
    </source>
</evidence>
<dbReference type="SUPFAM" id="SSF47090">
    <property type="entry name" value="PGBD-like"/>
    <property type="match status" value="2"/>
</dbReference>
<dbReference type="Gene3D" id="1.10.101.10">
    <property type="entry name" value="PGBD-like superfamily/PGBD"/>
    <property type="match status" value="2"/>
</dbReference>
<feature type="compositionally biased region" description="Low complexity" evidence="1">
    <location>
        <begin position="116"/>
        <end position="129"/>
    </location>
</feature>
<dbReference type="RefSeq" id="WP_266351124.1">
    <property type="nucleotide sequence ID" value="NZ_JAPKNG010000007.1"/>
</dbReference>
<gene>
    <name evidence="4" type="ORF">QO014_004673</name>
</gene>
<keyword evidence="5" id="KW-1185">Reference proteome</keyword>
<evidence type="ECO:0000259" key="3">
    <source>
        <dbReference type="Pfam" id="PF01471"/>
    </source>
</evidence>
<dbReference type="InterPro" id="IPR036366">
    <property type="entry name" value="PGBDSf"/>
</dbReference>
<keyword evidence="2" id="KW-1133">Transmembrane helix</keyword>
<dbReference type="Pfam" id="PF01471">
    <property type="entry name" value="PG_binding_1"/>
    <property type="match status" value="2"/>
</dbReference>
<feature type="compositionally biased region" description="Low complexity" evidence="1">
    <location>
        <begin position="73"/>
        <end position="106"/>
    </location>
</feature>
<accession>A0ABU0HEU4</accession>
<evidence type="ECO:0000256" key="2">
    <source>
        <dbReference type="SAM" id="Phobius"/>
    </source>
</evidence>
<evidence type="ECO:0000313" key="5">
    <source>
        <dbReference type="Proteomes" id="UP001241603"/>
    </source>
</evidence>
<protein>
    <submittedName>
        <fullName evidence="4">Peptidoglycan hydrolase-like protein with peptidoglycan-binding domain</fullName>
    </submittedName>
</protein>
<dbReference type="InterPro" id="IPR036365">
    <property type="entry name" value="PGBD-like_sf"/>
</dbReference>
<dbReference type="InterPro" id="IPR002477">
    <property type="entry name" value="Peptidoglycan-bd-like"/>
</dbReference>